<feature type="domain" description="4Fe-4S Wbl-type" evidence="12">
    <location>
        <begin position="35"/>
        <end position="114"/>
    </location>
</feature>
<evidence type="ECO:0000259" key="12">
    <source>
        <dbReference type="PROSITE" id="PS51674"/>
    </source>
</evidence>
<keyword evidence="10" id="KW-1015">Disulfide bond</keyword>
<name>F8B0D1_9ACTN</name>
<reference evidence="13 14" key="1">
    <citation type="submission" date="2011-05" db="EMBL/GenBank/DDBJ databases">
        <title>Complete sequence of chromosome of Frankia symbiont of Datisca glomerata.</title>
        <authorList>
            <consortium name="US DOE Joint Genome Institute"/>
            <person name="Lucas S."/>
            <person name="Han J."/>
            <person name="Lapidus A."/>
            <person name="Cheng J.-F."/>
            <person name="Goodwin L."/>
            <person name="Pitluck S."/>
            <person name="Peters L."/>
            <person name="Mikhailova N."/>
            <person name="Chertkov O."/>
            <person name="Teshima H."/>
            <person name="Han C."/>
            <person name="Tapia R."/>
            <person name="Land M."/>
            <person name="Hauser L."/>
            <person name="Kyrpides N."/>
            <person name="Ivanova N."/>
            <person name="Pagani I."/>
            <person name="Berry A."/>
            <person name="Pawlowski K."/>
            <person name="Persson T."/>
            <person name="Vanden Heuvel B."/>
            <person name="Benson D."/>
            <person name="Woyke T."/>
        </authorList>
    </citation>
    <scope>NUCLEOTIDE SEQUENCE [LARGE SCALE GENOMIC DNA]</scope>
    <source>
        <strain evidence="14">4085684</strain>
    </source>
</reference>
<proteinExistence type="inferred from homology"/>
<organism evidence="13 14">
    <name type="scientific">Candidatus Protofrankia datiscae</name>
    <dbReference type="NCBI Taxonomy" id="2716812"/>
    <lineage>
        <taxon>Bacteria</taxon>
        <taxon>Bacillati</taxon>
        <taxon>Actinomycetota</taxon>
        <taxon>Actinomycetes</taxon>
        <taxon>Frankiales</taxon>
        <taxon>Frankiaceae</taxon>
        <taxon>Protofrankia</taxon>
    </lineage>
</organism>
<dbReference type="GO" id="GO:0045892">
    <property type="term" value="P:negative regulation of DNA-templated transcription"/>
    <property type="evidence" value="ECO:0007669"/>
    <property type="project" value="TreeGrafter"/>
</dbReference>
<dbReference type="PROSITE" id="PS51674">
    <property type="entry name" value="4FE4S_WBL"/>
    <property type="match status" value="1"/>
</dbReference>
<keyword evidence="7" id="KW-0411">Iron-sulfur</keyword>
<dbReference type="GO" id="GO:0003677">
    <property type="term" value="F:DNA binding"/>
    <property type="evidence" value="ECO:0007669"/>
    <property type="project" value="UniProtKB-KW"/>
</dbReference>
<dbReference type="KEGG" id="fsy:FsymDg_1272"/>
<dbReference type="GO" id="GO:0005737">
    <property type="term" value="C:cytoplasm"/>
    <property type="evidence" value="ECO:0007669"/>
    <property type="project" value="UniProtKB-SubCell"/>
</dbReference>
<evidence type="ECO:0000256" key="7">
    <source>
        <dbReference type="ARBA" id="ARBA00023014"/>
    </source>
</evidence>
<dbReference type="PANTHER" id="PTHR38839">
    <property type="entry name" value="TRANSCRIPTIONAL REGULATOR WHID-RELATED"/>
    <property type="match status" value="1"/>
</dbReference>
<dbReference type="GO" id="GO:0046872">
    <property type="term" value="F:metal ion binding"/>
    <property type="evidence" value="ECO:0007669"/>
    <property type="project" value="UniProtKB-KW"/>
</dbReference>
<keyword evidence="11" id="KW-0804">Transcription</keyword>
<dbReference type="EMBL" id="CP002801">
    <property type="protein sequence ID" value="AEH08757.1"/>
    <property type="molecule type" value="Genomic_DNA"/>
</dbReference>
<evidence type="ECO:0000256" key="6">
    <source>
        <dbReference type="ARBA" id="ARBA00023004"/>
    </source>
</evidence>
<keyword evidence="4" id="KW-0004">4Fe-4S</keyword>
<keyword evidence="6" id="KW-0408">Iron</keyword>
<dbReference type="Proteomes" id="UP000001549">
    <property type="component" value="Chromosome"/>
</dbReference>
<evidence type="ECO:0000256" key="9">
    <source>
        <dbReference type="ARBA" id="ARBA00023125"/>
    </source>
</evidence>
<comment type="subcellular location">
    <subcellularLocation>
        <location evidence="2">Cytoplasm</location>
    </subcellularLocation>
</comment>
<evidence type="ECO:0000256" key="5">
    <source>
        <dbReference type="ARBA" id="ARBA00022723"/>
    </source>
</evidence>
<evidence type="ECO:0000313" key="13">
    <source>
        <dbReference type="EMBL" id="AEH08757.1"/>
    </source>
</evidence>
<dbReference type="HOGENOM" id="CLU_1774682_0_0_11"/>
<comment type="cofactor">
    <cofactor evidence="1">
        <name>[4Fe-4S] cluster</name>
        <dbReference type="ChEBI" id="CHEBI:49883"/>
    </cofactor>
</comment>
<dbReference type="RefSeq" id="WP_013872731.1">
    <property type="nucleotide sequence ID" value="NC_015656.1"/>
</dbReference>
<dbReference type="GO" id="GO:0045454">
    <property type="term" value="P:cell redox homeostasis"/>
    <property type="evidence" value="ECO:0007669"/>
    <property type="project" value="TreeGrafter"/>
</dbReference>
<keyword evidence="5" id="KW-0479">Metal-binding</keyword>
<evidence type="ECO:0000256" key="10">
    <source>
        <dbReference type="ARBA" id="ARBA00023157"/>
    </source>
</evidence>
<dbReference type="InterPro" id="IPR003482">
    <property type="entry name" value="Whib"/>
</dbReference>
<protein>
    <submittedName>
        <fullName evidence="13">Transcription factor WhiB</fullName>
    </submittedName>
</protein>
<keyword evidence="14" id="KW-1185">Reference proteome</keyword>
<keyword evidence="9" id="KW-0238">DNA-binding</keyword>
<sequence>MTAKFSITDAVAGLLTLPAWDLPALQALVQADRRPCWDADPELFFPAGETGPAVAAQVTAARAVCAACPVRAACLAVALAPDTAADTGAGDDPISALYAPDGVWGGLTAAERRAVAPHWYALRSLAESVPVPAGVTGRADDVVPAA</sequence>
<evidence type="ECO:0000256" key="8">
    <source>
        <dbReference type="ARBA" id="ARBA00023015"/>
    </source>
</evidence>
<dbReference type="InterPro" id="IPR034768">
    <property type="entry name" value="4FE4S_WBL"/>
</dbReference>
<evidence type="ECO:0000256" key="11">
    <source>
        <dbReference type="ARBA" id="ARBA00023163"/>
    </source>
</evidence>
<dbReference type="STRING" id="656024.FsymDg_1272"/>
<dbReference type="GO" id="GO:0051539">
    <property type="term" value="F:4 iron, 4 sulfur cluster binding"/>
    <property type="evidence" value="ECO:0007669"/>
    <property type="project" value="UniProtKB-KW"/>
</dbReference>
<comment type="similarity">
    <text evidence="3">Belongs to the WhiB family.</text>
</comment>
<dbReference type="Pfam" id="PF02467">
    <property type="entry name" value="Whib"/>
    <property type="match status" value="1"/>
</dbReference>
<evidence type="ECO:0000313" key="14">
    <source>
        <dbReference type="Proteomes" id="UP000001549"/>
    </source>
</evidence>
<evidence type="ECO:0000256" key="1">
    <source>
        <dbReference type="ARBA" id="ARBA00001966"/>
    </source>
</evidence>
<gene>
    <name evidence="13" type="ordered locus">FsymDg_1272</name>
</gene>
<dbReference type="GO" id="GO:0047134">
    <property type="term" value="F:protein-disulfide reductase [NAD(P)H] activity"/>
    <property type="evidence" value="ECO:0007669"/>
    <property type="project" value="TreeGrafter"/>
</dbReference>
<evidence type="ECO:0000256" key="3">
    <source>
        <dbReference type="ARBA" id="ARBA00006597"/>
    </source>
</evidence>
<keyword evidence="8" id="KW-0805">Transcription regulation</keyword>
<dbReference type="AlphaFoldDB" id="F8B0D1"/>
<evidence type="ECO:0000256" key="4">
    <source>
        <dbReference type="ARBA" id="ARBA00022485"/>
    </source>
</evidence>
<evidence type="ECO:0000256" key="2">
    <source>
        <dbReference type="ARBA" id="ARBA00004496"/>
    </source>
</evidence>
<accession>F8B0D1</accession>